<evidence type="ECO:0000313" key="2">
    <source>
        <dbReference type="EMBL" id="MBL6444794.1"/>
    </source>
</evidence>
<organism evidence="2 3">
    <name type="scientific">Fulvivirga marina</name>
    <dbReference type="NCBI Taxonomy" id="2494733"/>
    <lineage>
        <taxon>Bacteria</taxon>
        <taxon>Pseudomonadati</taxon>
        <taxon>Bacteroidota</taxon>
        <taxon>Cytophagia</taxon>
        <taxon>Cytophagales</taxon>
        <taxon>Fulvivirgaceae</taxon>
        <taxon>Fulvivirga</taxon>
    </lineage>
</organism>
<reference evidence="2" key="1">
    <citation type="submission" date="2021-01" db="EMBL/GenBank/DDBJ databases">
        <title>Fulvivirga kasyanovii gen. nov., sp nov., a novel member of the phylum Bacteroidetes isolated from seawater in a mussel farm.</title>
        <authorList>
            <person name="Zhao L.-H."/>
            <person name="Wang Z.-J."/>
        </authorList>
    </citation>
    <scope>NUCLEOTIDE SEQUENCE</scope>
    <source>
        <strain evidence="2">29W222</strain>
    </source>
</reference>
<comment type="caution">
    <text evidence="2">The sequence shown here is derived from an EMBL/GenBank/DDBJ whole genome shotgun (WGS) entry which is preliminary data.</text>
</comment>
<accession>A0A937FT02</accession>
<keyword evidence="3" id="KW-1185">Reference proteome</keyword>
<dbReference type="Proteomes" id="UP000614216">
    <property type="component" value="Unassembled WGS sequence"/>
</dbReference>
<feature type="coiled-coil region" evidence="1">
    <location>
        <begin position="23"/>
        <end position="50"/>
    </location>
</feature>
<sequence length="134" mass="15480">MDIKALDNDLTSLIEKKIALSKTDYSSEDYDELEEELHDLEDDFLEKYGDYLEDAFHEVHDEFCPDTDVLLPIAYLPNEVASTEDGYDITFQEGVYVEVDDYPGKETKLVLLPKPTRIILQVDSQNKEVVWQAK</sequence>
<proteinExistence type="predicted"/>
<keyword evidence="1" id="KW-0175">Coiled coil</keyword>
<gene>
    <name evidence="2" type="ORF">JMN32_00635</name>
</gene>
<dbReference type="RefSeq" id="WP_202854334.1">
    <property type="nucleotide sequence ID" value="NZ_JAEUGD010000001.1"/>
</dbReference>
<dbReference type="AlphaFoldDB" id="A0A937FT02"/>
<name>A0A937FT02_9BACT</name>
<evidence type="ECO:0000256" key="1">
    <source>
        <dbReference type="SAM" id="Coils"/>
    </source>
</evidence>
<protein>
    <submittedName>
        <fullName evidence="2">Uncharacterized protein</fullName>
    </submittedName>
</protein>
<dbReference type="EMBL" id="JAEUGD010000001">
    <property type="protein sequence ID" value="MBL6444794.1"/>
    <property type="molecule type" value="Genomic_DNA"/>
</dbReference>
<evidence type="ECO:0000313" key="3">
    <source>
        <dbReference type="Proteomes" id="UP000614216"/>
    </source>
</evidence>